<keyword evidence="4" id="KW-0813">Transport</keyword>
<keyword evidence="5" id="KW-1003">Cell membrane</keyword>
<comment type="caution">
    <text evidence="11">The sequence shown here is derived from an EMBL/GenBank/DDBJ whole genome shotgun (WGS) entry which is preliminary data.</text>
</comment>
<name>A0ABS8CEX2_9BURK</name>
<evidence type="ECO:0000256" key="7">
    <source>
        <dbReference type="ARBA" id="ARBA00022692"/>
    </source>
</evidence>
<evidence type="ECO:0000256" key="6">
    <source>
        <dbReference type="ARBA" id="ARBA00022519"/>
    </source>
</evidence>
<keyword evidence="12" id="KW-1185">Reference proteome</keyword>
<reference evidence="11 12" key="1">
    <citation type="submission" date="2020-07" db="EMBL/GenBank/DDBJ databases">
        <title>Pusillimonas sp. nov., isolated from poultry manure in Taiwan.</title>
        <authorList>
            <person name="Lin S.-Y."/>
            <person name="Tang Y.-S."/>
            <person name="Young C.-C."/>
        </authorList>
    </citation>
    <scope>NUCLEOTIDE SEQUENCE [LARGE SCALE GENOMIC DNA]</scope>
    <source>
        <strain evidence="11 12">CC-YST705</strain>
    </source>
</reference>
<evidence type="ECO:0000256" key="10">
    <source>
        <dbReference type="ARBA" id="ARBA00030772"/>
    </source>
</evidence>
<dbReference type="EMBL" id="JACDXW010000005">
    <property type="protein sequence ID" value="MCB5364382.1"/>
    <property type="molecule type" value="Genomic_DNA"/>
</dbReference>
<evidence type="ECO:0000256" key="3">
    <source>
        <dbReference type="ARBA" id="ARBA00021563"/>
    </source>
</evidence>
<evidence type="ECO:0000256" key="2">
    <source>
        <dbReference type="ARBA" id="ARBA00007208"/>
    </source>
</evidence>
<evidence type="ECO:0000256" key="4">
    <source>
        <dbReference type="ARBA" id="ARBA00022448"/>
    </source>
</evidence>
<protein>
    <recommendedName>
        <fullName evidence="3">Type II secretion system protein N</fullName>
    </recommendedName>
    <alternativeName>
        <fullName evidence="10">General secretion pathway protein N</fullName>
    </alternativeName>
</protein>
<accession>A0ABS8CEX2</accession>
<keyword evidence="8" id="KW-0653">Protein transport</keyword>
<keyword evidence="9" id="KW-0472">Membrane</keyword>
<dbReference type="InterPro" id="IPR022792">
    <property type="entry name" value="T2SS_protein-GspN"/>
</dbReference>
<comment type="subcellular location">
    <subcellularLocation>
        <location evidence="1">Cell inner membrane</location>
    </subcellularLocation>
</comment>
<keyword evidence="7" id="KW-0812">Transmembrane</keyword>
<organism evidence="11 12">
    <name type="scientific">Mesopusillimonas faecipullorum</name>
    <dbReference type="NCBI Taxonomy" id="2755040"/>
    <lineage>
        <taxon>Bacteria</taxon>
        <taxon>Pseudomonadati</taxon>
        <taxon>Pseudomonadota</taxon>
        <taxon>Betaproteobacteria</taxon>
        <taxon>Burkholderiales</taxon>
        <taxon>Alcaligenaceae</taxon>
        <taxon>Mesopusillimonas</taxon>
    </lineage>
</organism>
<evidence type="ECO:0000313" key="12">
    <source>
        <dbReference type="Proteomes" id="UP000776983"/>
    </source>
</evidence>
<evidence type="ECO:0000313" key="11">
    <source>
        <dbReference type="EMBL" id="MCB5364382.1"/>
    </source>
</evidence>
<keyword evidence="6" id="KW-0997">Cell inner membrane</keyword>
<evidence type="ECO:0000256" key="8">
    <source>
        <dbReference type="ARBA" id="ARBA00022927"/>
    </source>
</evidence>
<evidence type="ECO:0000256" key="5">
    <source>
        <dbReference type="ARBA" id="ARBA00022475"/>
    </source>
</evidence>
<proteinExistence type="inferred from homology"/>
<dbReference type="Pfam" id="PF01203">
    <property type="entry name" value="T2SSN"/>
    <property type="match status" value="1"/>
</dbReference>
<dbReference type="RefSeq" id="WP_226954794.1">
    <property type="nucleotide sequence ID" value="NZ_JACDXW010000005.1"/>
</dbReference>
<gene>
    <name evidence="11" type="primary">gspN</name>
    <name evidence="11" type="ORF">H0484_11545</name>
</gene>
<sequence>MRTRLIWGVVLVLIALAAALVVLPARWLLAVVPEQSPVAIVDAHGTLWQGSATLAVGAPGHRRALPDPITWSFQWKSGPRLVARHAWMRNELMLSPSWRGVRLSGQTLQLPAQALVSLHAMFNTLDPGGELLISWPERVFGLGGPERGERLLDVQWRHAAAGLSRVRPLGAYQLTATQGEGGQVDLKLETREGPLLMRGQGKASAKGMQLDGVAEVDSAASGDTRAGLQNLLNALGTRQGEQAILRLR</sequence>
<evidence type="ECO:0000256" key="9">
    <source>
        <dbReference type="ARBA" id="ARBA00023136"/>
    </source>
</evidence>
<dbReference type="Proteomes" id="UP000776983">
    <property type="component" value="Unassembled WGS sequence"/>
</dbReference>
<evidence type="ECO:0000256" key="1">
    <source>
        <dbReference type="ARBA" id="ARBA00004533"/>
    </source>
</evidence>
<comment type="similarity">
    <text evidence="2">Belongs to the GSP N family.</text>
</comment>